<evidence type="ECO:0000313" key="8">
    <source>
        <dbReference type="EMBL" id="BAS29459.1"/>
    </source>
</evidence>
<evidence type="ECO:0000313" key="9">
    <source>
        <dbReference type="Proteomes" id="UP000065807"/>
    </source>
</evidence>
<protein>
    <recommendedName>
        <fullName evidence="6">RNA-binding protein KhpB</fullName>
    </recommendedName>
    <alternativeName>
        <fullName evidence="6">RNA-binding protein EloR</fullName>
    </alternativeName>
</protein>
<dbReference type="GO" id="GO:0071555">
    <property type="term" value="P:cell wall organization"/>
    <property type="evidence" value="ECO:0007669"/>
    <property type="project" value="UniProtKB-KW"/>
</dbReference>
<dbReference type="SUPFAM" id="SSF82708">
    <property type="entry name" value="R3H domain"/>
    <property type="match status" value="1"/>
</dbReference>
<gene>
    <name evidence="6" type="primary">khpB</name>
    <name evidence="6" type="synonym">eloR</name>
    <name evidence="8" type="ORF">LIP_3651</name>
</gene>
<feature type="region of interest" description="Jag_N domain" evidence="6">
    <location>
        <begin position="5"/>
        <end position="55"/>
    </location>
</feature>
<dbReference type="Pfam" id="PF01424">
    <property type="entry name" value="R3H"/>
    <property type="match status" value="1"/>
</dbReference>
<keyword evidence="1 6" id="KW-0963">Cytoplasm</keyword>
<dbReference type="GO" id="GO:0009252">
    <property type="term" value="P:peptidoglycan biosynthetic process"/>
    <property type="evidence" value="ECO:0007669"/>
    <property type="project" value="UniProtKB-UniRule"/>
</dbReference>
<dbReference type="CDD" id="cd02644">
    <property type="entry name" value="R3H_jag"/>
    <property type="match status" value="1"/>
</dbReference>
<dbReference type="EMBL" id="AP014924">
    <property type="protein sequence ID" value="BAS29459.1"/>
    <property type="molecule type" value="Genomic_DNA"/>
</dbReference>
<name>A0A0K2SRL6_LIMPI</name>
<dbReference type="STRING" id="1555112.LIP_3651"/>
<dbReference type="KEGG" id="lpil:LIP_3651"/>
<keyword evidence="2 6" id="KW-0694">RNA-binding</keyword>
<evidence type="ECO:0000256" key="4">
    <source>
        <dbReference type="ARBA" id="ARBA00023186"/>
    </source>
</evidence>
<accession>A0A0K2SRL6</accession>
<organism evidence="8 9">
    <name type="scientific">Limnochorda pilosa</name>
    <dbReference type="NCBI Taxonomy" id="1555112"/>
    <lineage>
        <taxon>Bacteria</taxon>
        <taxon>Bacillati</taxon>
        <taxon>Bacillota</taxon>
        <taxon>Limnochordia</taxon>
        <taxon>Limnochordales</taxon>
        <taxon>Limnochordaceae</taxon>
        <taxon>Limnochorda</taxon>
    </lineage>
</organism>
<dbReference type="Gene3D" id="3.30.30.80">
    <property type="entry name" value="probable RNA-binding protein from clostridium symbiosum atcc 14940"/>
    <property type="match status" value="1"/>
</dbReference>
<dbReference type="SMART" id="SM00393">
    <property type="entry name" value="R3H"/>
    <property type="match status" value="1"/>
</dbReference>
<dbReference type="Pfam" id="PF13083">
    <property type="entry name" value="KH_KhpA-B"/>
    <property type="match status" value="1"/>
</dbReference>
<dbReference type="PANTHER" id="PTHR35800:SF1">
    <property type="entry name" value="RNA-BINDING PROTEIN KHPB"/>
    <property type="match status" value="1"/>
</dbReference>
<dbReference type="Pfam" id="PF14804">
    <property type="entry name" value="Jag_N"/>
    <property type="match status" value="1"/>
</dbReference>
<keyword evidence="4 6" id="KW-0143">Chaperone</keyword>
<dbReference type="GO" id="GO:0005737">
    <property type="term" value="C:cytoplasm"/>
    <property type="evidence" value="ECO:0007669"/>
    <property type="project" value="UniProtKB-SubCell"/>
</dbReference>
<dbReference type="InterPro" id="IPR034079">
    <property type="entry name" value="R3H_KhpB"/>
</dbReference>
<dbReference type="InterPro" id="IPR015946">
    <property type="entry name" value="KH_dom-like_a/b"/>
</dbReference>
<evidence type="ECO:0000256" key="3">
    <source>
        <dbReference type="ARBA" id="ARBA00022960"/>
    </source>
</evidence>
<dbReference type="PATRIC" id="fig|1555112.3.peg.3687"/>
<dbReference type="InterPro" id="IPR036867">
    <property type="entry name" value="R3H_dom_sf"/>
</dbReference>
<evidence type="ECO:0000256" key="1">
    <source>
        <dbReference type="ARBA" id="ARBA00022490"/>
    </source>
</evidence>
<dbReference type="HAMAP" id="MF_00867">
    <property type="entry name" value="KhpB"/>
    <property type="match status" value="1"/>
</dbReference>
<dbReference type="PROSITE" id="PS51061">
    <property type="entry name" value="R3H"/>
    <property type="match status" value="1"/>
</dbReference>
<keyword evidence="9" id="KW-1185">Reference proteome</keyword>
<dbReference type="InterPro" id="IPR001374">
    <property type="entry name" value="R3H_dom"/>
</dbReference>
<dbReference type="AlphaFoldDB" id="A0A0K2SRL6"/>
<dbReference type="SMART" id="SM01245">
    <property type="entry name" value="Jag_N"/>
    <property type="match status" value="1"/>
</dbReference>
<comment type="domain">
    <text evidence="6">Has an N-terminal Jag-N domain and 2 RNA-binding domains (KH and R3H).</text>
</comment>
<comment type="function">
    <text evidence="6">A probable RNA chaperone. Forms a complex with KhpA which binds to cellular RNA and controls its expression. Plays a role in peptidoglycan (PG) homeostasis and cell length regulation.</text>
</comment>
<evidence type="ECO:0000256" key="2">
    <source>
        <dbReference type="ARBA" id="ARBA00022884"/>
    </source>
</evidence>
<dbReference type="InterPro" id="IPR038247">
    <property type="entry name" value="Jag_N_dom_sf"/>
</dbReference>
<proteinExistence type="inferred from homology"/>
<comment type="similarity">
    <text evidence="6">Belongs to the KhpB RNA-binding protein family.</text>
</comment>
<sequence>MKMLESSGRTVEEAVEAALQEMGANREQVEVEVLEEGTRGFLGILGAREARVRVRIQVKPEEQNRKAREFLEGLLSRMKMDCGLETRFGEDQILHVNLTGSELGALIGRRGQTLEAIQYLVNVVANRGEADYQRILLDAEGYRDRRAEVLERLARRKARQVAETGQRVVLEPMNPWERRIVHLAVREMAEIETYSEGEEPNRRVVITKAPRGG</sequence>
<dbReference type="GO" id="GO:0003723">
    <property type="term" value="F:RNA binding"/>
    <property type="evidence" value="ECO:0007669"/>
    <property type="project" value="UniProtKB-UniRule"/>
</dbReference>
<keyword evidence="3 6" id="KW-0133">Cell shape</keyword>
<evidence type="ECO:0000256" key="6">
    <source>
        <dbReference type="HAMAP-Rule" id="MF_00867"/>
    </source>
</evidence>
<dbReference type="GO" id="GO:0008360">
    <property type="term" value="P:regulation of cell shape"/>
    <property type="evidence" value="ECO:0007669"/>
    <property type="project" value="UniProtKB-KW"/>
</dbReference>
<dbReference type="OrthoDB" id="9794483at2"/>
<dbReference type="InterPro" id="IPR032782">
    <property type="entry name" value="KhpB_N"/>
</dbReference>
<feature type="domain" description="R3H" evidence="7">
    <location>
        <begin position="144"/>
        <end position="210"/>
    </location>
</feature>
<keyword evidence="5 6" id="KW-0961">Cell wall biogenesis/degradation</keyword>
<reference evidence="9" key="2">
    <citation type="journal article" date="2016" name="Int. J. Syst. Evol. Microbiol.">
        <title>Complete genome sequence and cell structure of Limnochorda pilosa, a Gram-negative spore-former within the phylum Firmicutes.</title>
        <authorList>
            <person name="Watanabe M."/>
            <person name="Kojima H."/>
            <person name="Fukui M."/>
        </authorList>
    </citation>
    <scope>NUCLEOTIDE SEQUENCE [LARGE SCALE GENOMIC DNA]</scope>
    <source>
        <strain evidence="9">HC45</strain>
    </source>
</reference>
<dbReference type="GO" id="GO:0003677">
    <property type="term" value="F:DNA binding"/>
    <property type="evidence" value="ECO:0007669"/>
    <property type="project" value="UniProtKB-KW"/>
</dbReference>
<reference evidence="9" key="1">
    <citation type="submission" date="2015-07" db="EMBL/GenBank/DDBJ databases">
        <title>Complete genome sequence and phylogenetic analysis of Limnochorda pilosa.</title>
        <authorList>
            <person name="Watanabe M."/>
            <person name="Kojima H."/>
            <person name="Fukui M."/>
        </authorList>
    </citation>
    <scope>NUCLEOTIDE SEQUENCE [LARGE SCALE GENOMIC DNA]</scope>
    <source>
        <strain evidence="9">HC45</strain>
    </source>
</reference>
<dbReference type="InterPro" id="IPR039247">
    <property type="entry name" value="KhpB"/>
</dbReference>
<dbReference type="NCBIfam" id="NF041568">
    <property type="entry name" value="Jag_EloR"/>
    <property type="match status" value="1"/>
</dbReference>
<dbReference type="CDD" id="cd02414">
    <property type="entry name" value="KH-II_Jag"/>
    <property type="match status" value="1"/>
</dbReference>
<dbReference type="Gene3D" id="3.30.300.20">
    <property type="match status" value="1"/>
</dbReference>
<comment type="subunit">
    <text evidence="6">Forms a complex with KhpA.</text>
</comment>
<dbReference type="PANTHER" id="PTHR35800">
    <property type="entry name" value="PROTEIN JAG"/>
    <property type="match status" value="1"/>
</dbReference>
<keyword evidence="8" id="KW-0238">DNA-binding</keyword>
<dbReference type="Gene3D" id="3.30.1370.50">
    <property type="entry name" value="R3H-like domain"/>
    <property type="match status" value="1"/>
</dbReference>
<comment type="subcellular location">
    <subcellularLocation>
        <location evidence="6">Cytoplasm</location>
    </subcellularLocation>
</comment>
<dbReference type="InterPro" id="IPR038008">
    <property type="entry name" value="Jag_KH"/>
</dbReference>
<evidence type="ECO:0000256" key="5">
    <source>
        <dbReference type="ARBA" id="ARBA00023316"/>
    </source>
</evidence>
<evidence type="ECO:0000259" key="7">
    <source>
        <dbReference type="PROSITE" id="PS51061"/>
    </source>
</evidence>
<dbReference type="Proteomes" id="UP000065807">
    <property type="component" value="Chromosome"/>
</dbReference>